<comment type="caution">
    <text evidence="2">The sequence shown here is derived from an EMBL/GenBank/DDBJ whole genome shotgun (WGS) entry which is preliminary data.</text>
</comment>
<dbReference type="InterPro" id="IPR043472">
    <property type="entry name" value="Macro_dom-like"/>
</dbReference>
<evidence type="ECO:0000313" key="2">
    <source>
        <dbReference type="EMBL" id="OUY07172.1"/>
    </source>
</evidence>
<dbReference type="EMBL" id="NEXX01000003">
    <property type="protein sequence ID" value="OUY07172.1"/>
    <property type="molecule type" value="Genomic_DNA"/>
</dbReference>
<keyword evidence="3" id="KW-1185">Reference proteome</keyword>
<reference evidence="2 3" key="1">
    <citation type="submission" date="2017-05" db="EMBL/GenBank/DDBJ databases">
        <title>Acinetobacter populi ANC 5415 (= PBJ7), whole genome shotgun sequencing project.</title>
        <authorList>
            <person name="Nemec A."/>
            <person name="Radolfova-Krizova L."/>
        </authorList>
    </citation>
    <scope>NUCLEOTIDE SEQUENCE [LARGE SCALE GENOMIC DNA]</scope>
    <source>
        <strain evidence="2 3">PBJ7</strain>
    </source>
</reference>
<dbReference type="AlphaFoldDB" id="A0A1Z9YYC7"/>
<dbReference type="Gene3D" id="3.40.220.10">
    <property type="entry name" value="Leucine Aminopeptidase, subunit E, domain 1"/>
    <property type="match status" value="1"/>
</dbReference>
<evidence type="ECO:0000259" key="1">
    <source>
        <dbReference type="PROSITE" id="PS51154"/>
    </source>
</evidence>
<organism evidence="2 3">
    <name type="scientific">Acinetobacter populi</name>
    <dbReference type="NCBI Taxonomy" id="1582270"/>
    <lineage>
        <taxon>Bacteria</taxon>
        <taxon>Pseudomonadati</taxon>
        <taxon>Pseudomonadota</taxon>
        <taxon>Gammaproteobacteria</taxon>
        <taxon>Moraxellales</taxon>
        <taxon>Moraxellaceae</taxon>
        <taxon>Acinetobacter</taxon>
    </lineage>
</organism>
<accession>A0A1Z9YYC7</accession>
<dbReference type="PANTHER" id="PTHR11106:SF27">
    <property type="entry name" value="MACRO DOMAIN-CONTAINING PROTEIN"/>
    <property type="match status" value="1"/>
</dbReference>
<name>A0A1Z9YYC7_9GAMM</name>
<dbReference type="InterPro" id="IPR002589">
    <property type="entry name" value="Macro_dom"/>
</dbReference>
<dbReference type="Pfam" id="PF01661">
    <property type="entry name" value="Macro"/>
    <property type="match status" value="1"/>
</dbReference>
<dbReference type="RefSeq" id="WP_087620770.1">
    <property type="nucleotide sequence ID" value="NZ_NEXX01000003.1"/>
</dbReference>
<sequence>MPNIEIIQADITTIKADAIVNAANSSLLGGGGVDGAIHRVGGVEILDECKMIREKQGGCRTGHAVATGAGKLPAQYVIHTVGPIWQGGNNEEEKLLAECYVSSLELAEKLKCTSIAFPNISTGVYHFPKKEAAKIALTAVKKQLHHLTCIQQIIFVCYDQENYLIYQDIMTYFSDL</sequence>
<dbReference type="SUPFAM" id="SSF52949">
    <property type="entry name" value="Macro domain-like"/>
    <property type="match status" value="1"/>
</dbReference>
<dbReference type="SMART" id="SM00506">
    <property type="entry name" value="A1pp"/>
    <property type="match status" value="1"/>
</dbReference>
<evidence type="ECO:0000313" key="3">
    <source>
        <dbReference type="Proteomes" id="UP000196536"/>
    </source>
</evidence>
<feature type="domain" description="Macro" evidence="1">
    <location>
        <begin position="1"/>
        <end position="174"/>
    </location>
</feature>
<proteinExistence type="predicted"/>
<dbReference type="CDD" id="cd02908">
    <property type="entry name" value="Macro_OAADPr_deacetylase"/>
    <property type="match status" value="1"/>
</dbReference>
<gene>
    <name evidence="2" type="ORF">CAP51_10845</name>
</gene>
<dbReference type="PROSITE" id="PS51154">
    <property type="entry name" value="MACRO"/>
    <property type="match status" value="1"/>
</dbReference>
<protein>
    <submittedName>
        <fullName evidence="2">O-acetyl-ADP-ribose deacetylase</fullName>
    </submittedName>
</protein>
<dbReference type="NCBIfam" id="NF001664">
    <property type="entry name" value="PRK00431.1-6"/>
    <property type="match status" value="1"/>
</dbReference>
<dbReference type="PANTHER" id="PTHR11106">
    <property type="entry name" value="GANGLIOSIDE INDUCED DIFFERENTIATION ASSOCIATED PROTEIN 2-RELATED"/>
    <property type="match status" value="1"/>
</dbReference>
<dbReference type="OrthoDB" id="6194521at2"/>
<dbReference type="Proteomes" id="UP000196536">
    <property type="component" value="Unassembled WGS sequence"/>
</dbReference>